<feature type="compositionally biased region" description="Basic and acidic residues" evidence="1">
    <location>
        <begin position="605"/>
        <end position="624"/>
    </location>
</feature>
<feature type="region of interest" description="Disordered" evidence="1">
    <location>
        <begin position="422"/>
        <end position="478"/>
    </location>
</feature>
<feature type="region of interest" description="Disordered" evidence="1">
    <location>
        <begin position="500"/>
        <end position="635"/>
    </location>
</feature>
<feature type="domain" description="Calmodulin-binding" evidence="2">
    <location>
        <begin position="621"/>
        <end position="735"/>
    </location>
</feature>
<evidence type="ECO:0000256" key="1">
    <source>
        <dbReference type="SAM" id="MobiDB-lite"/>
    </source>
</evidence>
<sequence>MKMVQRKVSNKLAIQAKNLLKTEKRQANIKPPIQTHDGKSKAPDLRIKKMKKSRPIKRADLEISVRSSPTPHQAPRQAGKPPHLGPPSCTPSPKKASPSSPRKSSSYGSPNYMKSTSSSEARKEQAKVSASSSLKLHRVVKTFSKTSSLKKVRTLTKAPSFKHTRTGVNKCSKAVLCNNLDVQRNTCSSTLKDSKFPPYLELSPGATEAEGTSTMKVCPYNYCSLNGHHHKPAPPLRCFLSSRRKLLKTQKVAKPEALSPPKARVPVPEVDQTEDFFIEICIPGRDAIAPNEDSAQVSEIFSEKPSSNTEDTVSSHVDFSREERPTTPLQDQTSSEFSYYNETEDVDNSATVSLYEFFGETLDMIWEEGRINVSVEDDDGRNQDKPEHKSDDNERGYFEEFVAGKLKSYFGEDIMECDCFSDAGSVPDSESTQSDEEQIEGPFKVQEEGNIDSEQKDKISDEEPISANPDFQSIEDENSFFSECIDEITEAGNEGLDVNQESAETHDCEAVQDNYTGRDIKEENNDVTNETISTENTTQGTEEESPRASNNSQVEVNQSDAVNERGFNAEKNKNEANESLITGTTSPKKQNEDCVATVEEPEMEEVNKTKERETFTIVKDEAHPNKGMKFSSGGADTSQELLNGCNKLKRSIRCKKENEDTEELREFNPRGPNFLPLEPDPEAEKVDLRHQEIDERRNAEEWMLDYALRKTVNQLAPARKRKVALLVEAFESVMPIPKCEPHLTRNSSGFAHARPIQACS</sequence>
<dbReference type="InterPro" id="IPR044681">
    <property type="entry name" value="PICBP-like"/>
</dbReference>
<feature type="compositionally biased region" description="Polar residues" evidence="1">
    <location>
        <begin position="579"/>
        <end position="588"/>
    </location>
</feature>
<comment type="caution">
    <text evidence="3">The sequence shown here is derived from an EMBL/GenBank/DDBJ whole genome shotgun (WGS) entry which is preliminary data.</text>
</comment>
<feature type="compositionally biased region" description="Polar residues" evidence="1">
    <location>
        <begin position="327"/>
        <end position="336"/>
    </location>
</feature>
<evidence type="ECO:0000313" key="4">
    <source>
        <dbReference type="Proteomes" id="UP001153076"/>
    </source>
</evidence>
<dbReference type="SMART" id="SM01054">
    <property type="entry name" value="CaM_binding"/>
    <property type="match status" value="1"/>
</dbReference>
<feature type="compositionally biased region" description="Polar residues" evidence="1">
    <location>
        <begin position="526"/>
        <end position="540"/>
    </location>
</feature>
<dbReference type="OrthoDB" id="1304871at2759"/>
<keyword evidence="4" id="KW-1185">Reference proteome</keyword>
<name>A0A9Q1K2H7_9CARY</name>
<dbReference type="GO" id="GO:0005516">
    <property type="term" value="F:calmodulin binding"/>
    <property type="evidence" value="ECO:0007669"/>
    <property type="project" value="InterPro"/>
</dbReference>
<proteinExistence type="predicted"/>
<reference evidence="3" key="1">
    <citation type="submission" date="2022-04" db="EMBL/GenBank/DDBJ databases">
        <title>Carnegiea gigantea Genome sequencing and assembly v2.</title>
        <authorList>
            <person name="Copetti D."/>
            <person name="Sanderson M.J."/>
            <person name="Burquez A."/>
            <person name="Wojciechowski M.F."/>
        </authorList>
    </citation>
    <scope>NUCLEOTIDE SEQUENCE</scope>
    <source>
        <strain evidence="3">SGP5-SGP5p</strain>
        <tissue evidence="3">Aerial part</tissue>
    </source>
</reference>
<feature type="compositionally biased region" description="Basic and acidic residues" evidence="1">
    <location>
        <begin position="567"/>
        <end position="576"/>
    </location>
</feature>
<feature type="compositionally biased region" description="Basic and acidic residues" evidence="1">
    <location>
        <begin position="36"/>
        <end position="47"/>
    </location>
</feature>
<accession>A0A9Q1K2H7</accession>
<dbReference type="Proteomes" id="UP001153076">
    <property type="component" value="Unassembled WGS sequence"/>
</dbReference>
<dbReference type="EMBL" id="JAKOGI010000403">
    <property type="protein sequence ID" value="KAJ8435589.1"/>
    <property type="molecule type" value="Genomic_DNA"/>
</dbReference>
<protein>
    <recommendedName>
        <fullName evidence="2">Calmodulin-binding domain-containing protein</fullName>
    </recommendedName>
</protein>
<feature type="compositionally biased region" description="Polar residues" evidence="1">
    <location>
        <begin position="299"/>
        <end position="317"/>
    </location>
</feature>
<organism evidence="3 4">
    <name type="scientific">Carnegiea gigantea</name>
    <dbReference type="NCBI Taxonomy" id="171969"/>
    <lineage>
        <taxon>Eukaryota</taxon>
        <taxon>Viridiplantae</taxon>
        <taxon>Streptophyta</taxon>
        <taxon>Embryophyta</taxon>
        <taxon>Tracheophyta</taxon>
        <taxon>Spermatophyta</taxon>
        <taxon>Magnoliopsida</taxon>
        <taxon>eudicotyledons</taxon>
        <taxon>Gunneridae</taxon>
        <taxon>Pentapetalae</taxon>
        <taxon>Caryophyllales</taxon>
        <taxon>Cactineae</taxon>
        <taxon>Cactaceae</taxon>
        <taxon>Cactoideae</taxon>
        <taxon>Echinocereeae</taxon>
        <taxon>Carnegiea</taxon>
    </lineage>
</organism>
<dbReference type="PANTHER" id="PTHR33923">
    <property type="entry name" value="CALMODULIN-BINDING PROTEIN-RELATED"/>
    <property type="match status" value="1"/>
</dbReference>
<evidence type="ECO:0000259" key="2">
    <source>
        <dbReference type="SMART" id="SM01054"/>
    </source>
</evidence>
<feature type="compositionally biased region" description="Basic and acidic residues" evidence="1">
    <location>
        <begin position="380"/>
        <end position="394"/>
    </location>
</feature>
<dbReference type="AlphaFoldDB" id="A0A9Q1K2H7"/>
<feature type="region of interest" description="Disordered" evidence="1">
    <location>
        <begin position="299"/>
        <end position="336"/>
    </location>
</feature>
<feature type="region of interest" description="Disordered" evidence="1">
    <location>
        <begin position="375"/>
        <end position="394"/>
    </location>
</feature>
<feature type="region of interest" description="Disordered" evidence="1">
    <location>
        <begin position="22"/>
        <end position="133"/>
    </location>
</feature>
<evidence type="ECO:0000313" key="3">
    <source>
        <dbReference type="EMBL" id="KAJ8435589.1"/>
    </source>
</evidence>
<dbReference type="Pfam" id="PF07839">
    <property type="entry name" value="CaM_binding"/>
    <property type="match status" value="1"/>
</dbReference>
<dbReference type="InterPro" id="IPR012417">
    <property type="entry name" value="CaM-bd_dom_pln"/>
</dbReference>
<feature type="compositionally biased region" description="Polar residues" evidence="1">
    <location>
        <begin position="547"/>
        <end position="561"/>
    </location>
</feature>
<gene>
    <name evidence="3" type="ORF">Cgig2_021743</name>
</gene>
<dbReference type="PANTHER" id="PTHR33923:SF2">
    <property type="entry name" value="CALMODULIN-BINDING PROTEIN-RELATED"/>
    <property type="match status" value="1"/>
</dbReference>
<feature type="compositionally biased region" description="Low complexity" evidence="1">
    <location>
        <begin position="91"/>
        <end position="110"/>
    </location>
</feature>